<dbReference type="Gene3D" id="3.10.450.160">
    <property type="entry name" value="inner membrane protein cigr"/>
    <property type="match status" value="1"/>
</dbReference>
<reference evidence="2" key="1">
    <citation type="submission" date="2005-10" db="EMBL/GenBank/DDBJ databases">
        <title>Complete sequence of Pelobacter carbinolicus DSM 2380.</title>
        <authorList>
            <person name="Copeland A."/>
            <person name="Lucas S."/>
            <person name="Lapidus A."/>
            <person name="Barry K."/>
            <person name="Detter J.C."/>
            <person name="Glavina T."/>
            <person name="Hammon N."/>
            <person name="Israni S."/>
            <person name="Pitluck S."/>
            <person name="Chertkov O."/>
            <person name="Schmutz J."/>
            <person name="Larimer F."/>
            <person name="Land M."/>
            <person name="Kyrpides N."/>
            <person name="Ivanova N."/>
            <person name="Richardson P."/>
        </authorList>
    </citation>
    <scope>NUCLEOTIDE SEQUENCE [LARGE SCALE GENOMIC DNA]</scope>
    <source>
        <strain evidence="2">DSM 2380 / NBRC 103641 / GraBd1</strain>
    </source>
</reference>
<dbReference type="KEGG" id="pca:Pcar_2627"/>
<organism evidence="1 2">
    <name type="scientific">Syntrophotalea carbinolica (strain DSM 2380 / NBRC 103641 / GraBd1)</name>
    <name type="common">Pelobacter carbinolicus</name>
    <dbReference type="NCBI Taxonomy" id="338963"/>
    <lineage>
        <taxon>Bacteria</taxon>
        <taxon>Pseudomonadati</taxon>
        <taxon>Thermodesulfobacteriota</taxon>
        <taxon>Desulfuromonadia</taxon>
        <taxon>Desulfuromonadales</taxon>
        <taxon>Syntrophotaleaceae</taxon>
        <taxon>Syntrophotalea</taxon>
    </lineage>
</organism>
<evidence type="ECO:0000313" key="1">
    <source>
        <dbReference type="EMBL" id="ABA89865.1"/>
    </source>
</evidence>
<protein>
    <submittedName>
        <fullName evidence="1">Uncharacterized protein</fullName>
    </submittedName>
</protein>
<dbReference type="eggNOG" id="ENOG5033BK8">
    <property type="taxonomic scope" value="Bacteria"/>
</dbReference>
<evidence type="ECO:0000313" key="2">
    <source>
        <dbReference type="Proteomes" id="UP000002534"/>
    </source>
</evidence>
<sequence>MRVRFGSLLWLLTALFIAAPTITGCIANPDYGRVTVQGRDVRADIVFSDRDRSAIYNYYRRHLPPGLARKHRLPPGLRKHLARHGELPPGLAGYRLPYDLDRRLRRLPAGYLRLRVGTDIILLHQRTHLILDVVQSIYP</sequence>
<dbReference type="HOGENOM" id="CLU_1843222_0_0_7"/>
<keyword evidence="2" id="KW-1185">Reference proteome</keyword>
<proteinExistence type="predicted"/>
<name>Q3A192_SYNC1</name>
<dbReference type="OrthoDB" id="5616559at2"/>
<dbReference type="STRING" id="338963.Pcar_2627"/>
<gene>
    <name evidence="1" type="ordered locus">Pcar_2627</name>
</gene>
<accession>Q3A192</accession>
<dbReference type="EMBL" id="CP000142">
    <property type="protein sequence ID" value="ABA89865.1"/>
    <property type="molecule type" value="Genomic_DNA"/>
</dbReference>
<reference evidence="1 2" key="2">
    <citation type="journal article" date="2012" name="BMC Genomics">
        <title>The genome of Pelobacter carbinolicus reveals surprising metabolic capabilities and physiological features.</title>
        <authorList>
            <person name="Aklujkar M."/>
            <person name="Haveman S.A."/>
            <person name="Didonato R.Jr."/>
            <person name="Chertkov O."/>
            <person name="Han C.S."/>
            <person name="Land M.L."/>
            <person name="Brown P."/>
            <person name="Lovley D.R."/>
        </authorList>
    </citation>
    <scope>NUCLEOTIDE SEQUENCE [LARGE SCALE GENOMIC DNA]</scope>
    <source>
        <strain evidence="2">DSM 2380 / NBRC 103641 / GraBd1</strain>
    </source>
</reference>
<dbReference type="RefSeq" id="WP_011342404.1">
    <property type="nucleotide sequence ID" value="NC_007498.2"/>
</dbReference>
<dbReference type="AlphaFoldDB" id="Q3A192"/>
<dbReference type="Proteomes" id="UP000002534">
    <property type="component" value="Chromosome"/>
</dbReference>
<dbReference type="PROSITE" id="PS51257">
    <property type="entry name" value="PROKAR_LIPOPROTEIN"/>
    <property type="match status" value="1"/>
</dbReference>